<keyword evidence="2" id="KW-1185">Reference proteome</keyword>
<sequence>MTDAVLDEWTLDTRRDCLKHCIDQLVESAPRHEDKAWLQEWGNVLRDQQGIADNPYNLYSRPFWGPMKEKGYAKSELLKLCRENERQKRSRMVIAAYIYKEELQMVAVSARTPPEVLMEHLDLLFEVLDVNPNLHSALHNTDTTGCWAVTETEIATSTMTTISSIDETSIYPQ</sequence>
<dbReference type="EMBL" id="NBNE01000617">
    <property type="protein sequence ID" value="OWZ18256.1"/>
    <property type="molecule type" value="Genomic_DNA"/>
</dbReference>
<evidence type="ECO:0000313" key="2">
    <source>
        <dbReference type="Proteomes" id="UP000198211"/>
    </source>
</evidence>
<gene>
    <name evidence="1" type="ORF">PHMEG_0007683</name>
</gene>
<comment type="caution">
    <text evidence="1">The sequence shown here is derived from an EMBL/GenBank/DDBJ whole genome shotgun (WGS) entry which is preliminary data.</text>
</comment>
<accession>A0A225WKK7</accession>
<dbReference type="AlphaFoldDB" id="A0A225WKK7"/>
<evidence type="ECO:0000313" key="1">
    <source>
        <dbReference type="EMBL" id="OWZ18256.1"/>
    </source>
</evidence>
<name>A0A225WKK7_9STRA</name>
<organism evidence="1 2">
    <name type="scientific">Phytophthora megakarya</name>
    <dbReference type="NCBI Taxonomy" id="4795"/>
    <lineage>
        <taxon>Eukaryota</taxon>
        <taxon>Sar</taxon>
        <taxon>Stramenopiles</taxon>
        <taxon>Oomycota</taxon>
        <taxon>Peronosporomycetes</taxon>
        <taxon>Peronosporales</taxon>
        <taxon>Peronosporaceae</taxon>
        <taxon>Phytophthora</taxon>
    </lineage>
</organism>
<dbReference type="OrthoDB" id="142098at2759"/>
<protein>
    <submittedName>
        <fullName evidence="1">Uncharacterized protein</fullName>
    </submittedName>
</protein>
<dbReference type="Proteomes" id="UP000198211">
    <property type="component" value="Unassembled WGS sequence"/>
</dbReference>
<proteinExistence type="predicted"/>
<reference evidence="2" key="1">
    <citation type="submission" date="2017-03" db="EMBL/GenBank/DDBJ databases">
        <title>Phytopthora megakarya and P. palmivora, two closely related causual agents of cacao black pod achieved similar genome size and gene model numbers by different mechanisms.</title>
        <authorList>
            <person name="Ali S."/>
            <person name="Shao J."/>
            <person name="Larry D.J."/>
            <person name="Kronmiller B."/>
            <person name="Shen D."/>
            <person name="Strem M.D."/>
            <person name="Melnick R.L."/>
            <person name="Guiltinan M.J."/>
            <person name="Tyler B.M."/>
            <person name="Meinhardt L.W."/>
            <person name="Bailey B.A."/>
        </authorList>
    </citation>
    <scope>NUCLEOTIDE SEQUENCE [LARGE SCALE GENOMIC DNA]</scope>
    <source>
        <strain evidence="2">zdho120</strain>
    </source>
</reference>